<reference evidence="1" key="1">
    <citation type="journal article" date="2016" name="Sci. Rep.">
        <title>Molecular characterization of firefly nuptial gifts: a multi-omics approach sheds light on postcopulatory sexual selection.</title>
        <authorList>
            <person name="Al-Wathiqui N."/>
            <person name="Fallon T.R."/>
            <person name="South A."/>
            <person name="Weng J.K."/>
            <person name="Lewis S.M."/>
        </authorList>
    </citation>
    <scope>NUCLEOTIDE SEQUENCE</scope>
</reference>
<sequence length="198" mass="22347">MSVPTQLLDSDVTLCNAKTKHHIIIRTETGQRGQDEECVSNGTFNGLPPNTILHLSFIPRSRLSKAGYLTCMCDHGNMYDKYATGSISEASTRCHFRTKREMIAWVKGKKDVIGYKRNDKLEFIGQLKSMELVSPVLETVYLAVKCRNGDVLPAHSDALKKDGTLEYVVVRLEYPVNNYYVVHPKRAESRIPAWLTKG</sequence>
<name>A0A1Y1K9U7_PHOPY</name>
<evidence type="ECO:0000313" key="1">
    <source>
        <dbReference type="EMBL" id="JAV58134.1"/>
    </source>
</evidence>
<organism evidence="1">
    <name type="scientific">Photinus pyralis</name>
    <name type="common">Common eastern firefly</name>
    <name type="synonym">Lampyris pyralis</name>
    <dbReference type="NCBI Taxonomy" id="7054"/>
    <lineage>
        <taxon>Eukaryota</taxon>
        <taxon>Metazoa</taxon>
        <taxon>Ecdysozoa</taxon>
        <taxon>Arthropoda</taxon>
        <taxon>Hexapoda</taxon>
        <taxon>Insecta</taxon>
        <taxon>Pterygota</taxon>
        <taxon>Neoptera</taxon>
        <taxon>Endopterygota</taxon>
        <taxon>Coleoptera</taxon>
        <taxon>Polyphaga</taxon>
        <taxon>Elateriformia</taxon>
        <taxon>Elateroidea</taxon>
        <taxon>Lampyridae</taxon>
        <taxon>Lampyrinae</taxon>
        <taxon>Photinus</taxon>
    </lineage>
</organism>
<dbReference type="EMBL" id="GEZM01088521">
    <property type="protein sequence ID" value="JAV58134.1"/>
    <property type="molecule type" value="Transcribed_RNA"/>
</dbReference>
<accession>A0A1Y1K9U7</accession>
<dbReference type="AlphaFoldDB" id="A0A1Y1K9U7"/>
<protein>
    <submittedName>
        <fullName evidence="1">Uncharacterized protein</fullName>
    </submittedName>
</protein>
<proteinExistence type="predicted"/>